<evidence type="ECO:0000313" key="5">
    <source>
        <dbReference type="EMBL" id="EKN66970.1"/>
    </source>
</evidence>
<feature type="domain" description="Acetyl-CoA hydrolase/transferase C-terminal" evidence="4">
    <location>
        <begin position="264"/>
        <end position="416"/>
    </location>
</feature>
<keyword evidence="5" id="KW-0378">Hydrolase</keyword>
<dbReference type="AlphaFoldDB" id="K6C753"/>
<dbReference type="InterPro" id="IPR038460">
    <property type="entry name" value="AcetylCoA_hyd_C_sf"/>
</dbReference>
<dbReference type="InterPro" id="IPR026888">
    <property type="entry name" value="AcetylCoA_hyd_C"/>
</dbReference>
<dbReference type="GO" id="GO:0016787">
    <property type="term" value="F:hydrolase activity"/>
    <property type="evidence" value="ECO:0007669"/>
    <property type="project" value="UniProtKB-KW"/>
</dbReference>
<comment type="similarity">
    <text evidence="1">Belongs to the acetyl-CoA hydrolase/transferase family.</text>
</comment>
<dbReference type="Pfam" id="PF13336">
    <property type="entry name" value="AcetylCoA_hyd_C"/>
    <property type="match status" value="1"/>
</dbReference>
<evidence type="ECO:0000256" key="1">
    <source>
        <dbReference type="ARBA" id="ARBA00009632"/>
    </source>
</evidence>
<dbReference type="Gene3D" id="3.30.750.70">
    <property type="entry name" value="4-hydroxybutyrate coenzyme like domains"/>
    <property type="match status" value="1"/>
</dbReference>
<accession>K6C753</accession>
<dbReference type="PANTHER" id="PTHR21432">
    <property type="entry name" value="ACETYL-COA HYDROLASE-RELATED"/>
    <property type="match status" value="1"/>
</dbReference>
<evidence type="ECO:0000256" key="2">
    <source>
        <dbReference type="ARBA" id="ARBA00022679"/>
    </source>
</evidence>
<dbReference type="RefSeq" id="WP_007085762.1">
    <property type="nucleotide sequence ID" value="NZ_AJLS01000097.1"/>
</dbReference>
<dbReference type="SUPFAM" id="SSF100950">
    <property type="entry name" value="NagB/RpiA/CoA transferase-like"/>
    <property type="match status" value="2"/>
</dbReference>
<keyword evidence="6" id="KW-1185">Reference proteome</keyword>
<dbReference type="STRING" id="1117379.BABA_13817"/>
<dbReference type="EMBL" id="AJLS01000097">
    <property type="protein sequence ID" value="EKN66970.1"/>
    <property type="molecule type" value="Genomic_DNA"/>
</dbReference>
<evidence type="ECO:0000313" key="6">
    <source>
        <dbReference type="Proteomes" id="UP000006316"/>
    </source>
</evidence>
<evidence type="ECO:0000259" key="4">
    <source>
        <dbReference type="Pfam" id="PF13336"/>
    </source>
</evidence>
<dbReference type="Pfam" id="PF02550">
    <property type="entry name" value="AcetylCoA_hydro"/>
    <property type="match status" value="1"/>
</dbReference>
<dbReference type="GO" id="GO:0008775">
    <property type="term" value="F:acetate CoA-transferase activity"/>
    <property type="evidence" value="ECO:0007669"/>
    <property type="project" value="InterPro"/>
</dbReference>
<protein>
    <submittedName>
        <fullName evidence="5">Acetyl-CoA hydrolase/transferase</fullName>
    </submittedName>
</protein>
<gene>
    <name evidence="5" type="ORF">BABA_13817</name>
</gene>
<organism evidence="5 6">
    <name type="scientific">Neobacillus bataviensis LMG 21833</name>
    <dbReference type="NCBI Taxonomy" id="1117379"/>
    <lineage>
        <taxon>Bacteria</taxon>
        <taxon>Bacillati</taxon>
        <taxon>Bacillota</taxon>
        <taxon>Bacilli</taxon>
        <taxon>Bacillales</taxon>
        <taxon>Bacillaceae</taxon>
        <taxon>Neobacillus</taxon>
    </lineage>
</organism>
<dbReference type="Proteomes" id="UP000006316">
    <property type="component" value="Unassembled WGS sequence"/>
</dbReference>
<dbReference type="Gene3D" id="3.40.1080.10">
    <property type="entry name" value="Glutaconate Coenzyme A-transferase"/>
    <property type="match status" value="1"/>
</dbReference>
<dbReference type="OrthoDB" id="9801795at2"/>
<dbReference type="InterPro" id="IPR003702">
    <property type="entry name" value="ActCoA_hydro_N"/>
</dbReference>
<reference evidence="5 6" key="1">
    <citation type="journal article" date="2012" name="Front. Microbiol.">
        <title>Redundancy and modularity in membrane-associated dissimilatory nitrate reduction in Bacillus.</title>
        <authorList>
            <person name="Heylen K."/>
            <person name="Keltjens J."/>
        </authorList>
    </citation>
    <scope>NUCLEOTIDE SEQUENCE [LARGE SCALE GENOMIC DNA]</scope>
    <source>
        <strain evidence="6">LMG 21833T</strain>
    </source>
</reference>
<dbReference type="PATRIC" id="fig|1117379.3.peg.2851"/>
<proteinExistence type="inferred from homology"/>
<name>K6C753_9BACI</name>
<sequence length="426" mass="46523">MPAVINPIDVPLLFHPTMNVYIQGNVSEPKTIIQALKEDPNASNGVNYIATIFPGLNRTDWAGLHENASLTCFFMSKDLKESFSKGKVQFIPLHLNEIYNYLESAAEVDLAVIQVSSPDRWGYCSLGVSADFVPAILHKAKKIVAEVNPQMPRTSGEVPIHLSNIDYIVHVDYPLPEMPAGKRSLDMEKIGDYASSLISDGDTLQFGIGSVPDAILSALRKKKNLGIHSGMISDAVIDLVESGSVNGTKKSIDRGKIVTGIAVGTKRLYEFVDNNSLLDFRPVNYTHSLKVLKEIDNLISINSAIEIDLYGQVNAETMKGVQFGGTGGQGNFIRGAALSRGGKSIIAFLSTAGNGKISRIIPRLEPGTVITTPRTDVQYIITENGIADLKNKSLQQRAEALISVAAPQFRDELQEAWQKEMEKWRG</sequence>
<dbReference type="PANTHER" id="PTHR21432:SF20">
    <property type="entry name" value="ACETYL-COA HYDROLASE"/>
    <property type="match status" value="1"/>
</dbReference>
<comment type="caution">
    <text evidence="5">The sequence shown here is derived from an EMBL/GenBank/DDBJ whole genome shotgun (WGS) entry which is preliminary data.</text>
</comment>
<feature type="domain" description="Acetyl-CoA hydrolase/transferase N-terminal" evidence="3">
    <location>
        <begin position="71"/>
        <end position="170"/>
    </location>
</feature>
<dbReference type="InterPro" id="IPR037171">
    <property type="entry name" value="NagB/RpiA_transferase-like"/>
</dbReference>
<evidence type="ECO:0000259" key="3">
    <source>
        <dbReference type="Pfam" id="PF02550"/>
    </source>
</evidence>
<dbReference type="InterPro" id="IPR046433">
    <property type="entry name" value="ActCoA_hydro"/>
</dbReference>
<keyword evidence="2 5" id="KW-0808">Transferase</keyword>
<dbReference type="GO" id="GO:0006083">
    <property type="term" value="P:acetate metabolic process"/>
    <property type="evidence" value="ECO:0007669"/>
    <property type="project" value="InterPro"/>
</dbReference>
<dbReference type="eggNOG" id="COG0427">
    <property type="taxonomic scope" value="Bacteria"/>
</dbReference>
<dbReference type="Gene3D" id="3.40.1080.20">
    <property type="entry name" value="Acetyl-CoA hydrolase/transferase C-terminal domain"/>
    <property type="match status" value="1"/>
</dbReference>